<feature type="compositionally biased region" description="Low complexity" evidence="1">
    <location>
        <begin position="77"/>
        <end position="102"/>
    </location>
</feature>
<evidence type="ECO:0000256" key="1">
    <source>
        <dbReference type="SAM" id="MobiDB-lite"/>
    </source>
</evidence>
<name>A0ABQ9FH69_TEGGR</name>
<feature type="compositionally biased region" description="Basic and acidic residues" evidence="1">
    <location>
        <begin position="250"/>
        <end position="290"/>
    </location>
</feature>
<proteinExistence type="predicted"/>
<dbReference type="Proteomes" id="UP001217089">
    <property type="component" value="Unassembled WGS sequence"/>
</dbReference>
<reference evidence="2 3" key="1">
    <citation type="submission" date="2022-12" db="EMBL/GenBank/DDBJ databases">
        <title>Chromosome-level genome of Tegillarca granosa.</title>
        <authorList>
            <person name="Kim J."/>
        </authorList>
    </citation>
    <scope>NUCLEOTIDE SEQUENCE [LARGE SCALE GENOMIC DNA]</scope>
    <source>
        <strain evidence="2">Teg-2019</strain>
        <tissue evidence="2">Adductor muscle</tissue>
    </source>
</reference>
<gene>
    <name evidence="2" type="ORF">KUTeg_007180</name>
</gene>
<feature type="compositionally biased region" description="Pro residues" evidence="1">
    <location>
        <begin position="51"/>
        <end position="66"/>
    </location>
</feature>
<comment type="caution">
    <text evidence="2">The sequence shown here is derived from an EMBL/GenBank/DDBJ whole genome shotgun (WGS) entry which is preliminary data.</text>
</comment>
<feature type="compositionally biased region" description="Basic and acidic residues" evidence="1">
    <location>
        <begin position="209"/>
        <end position="232"/>
    </location>
</feature>
<evidence type="ECO:0000313" key="2">
    <source>
        <dbReference type="EMBL" id="KAJ8315030.1"/>
    </source>
</evidence>
<dbReference type="Pfam" id="PF15996">
    <property type="entry name" value="PNISR"/>
    <property type="match status" value="1"/>
</dbReference>
<dbReference type="EMBL" id="JARBDR010000337">
    <property type="protein sequence ID" value="KAJ8315030.1"/>
    <property type="molecule type" value="Genomic_DNA"/>
</dbReference>
<dbReference type="InterPro" id="IPR031937">
    <property type="entry name" value="PNISR"/>
</dbReference>
<evidence type="ECO:0000313" key="3">
    <source>
        <dbReference type="Proteomes" id="UP001217089"/>
    </source>
</evidence>
<dbReference type="PANTHER" id="PTHR31518">
    <property type="entry name" value="ARGININE/SERINE-RICH PROTEIN PNISR"/>
    <property type="match status" value="1"/>
</dbReference>
<protein>
    <submittedName>
        <fullName evidence="2">Uncharacterized protein</fullName>
    </submittedName>
</protein>
<feature type="compositionally biased region" description="Polar residues" evidence="1">
    <location>
        <begin position="174"/>
        <end position="202"/>
    </location>
</feature>
<feature type="region of interest" description="Disordered" evidence="1">
    <location>
        <begin position="34"/>
        <end position="364"/>
    </location>
</feature>
<sequence length="395" mass="45255">MVKTMWASPFPRFPMQQAVQGMPHDQVDWAALAKQWIAQRESAGPHQDPNVAPPPPPHGPPPPPPSMHGNHQGPPDFQGGPPNFHGGPPQGGPPNQMHGGNQDDMDLSDGENGNSRDYNHGQPQEWGWDMQQQQQIWNAAQPGWGMQPPMEGQTFDYDHGGFPQHAQGFDYNHSGGTDFNYDQQGMENQGEYNQFWEDNQTGPHRHHNQRDFRNRNRNRDRDRFRSPPKPEEDTVLDAAKRKTLPAWIREGLEKMEMEKQKKMEKERQDMERLEAKKLREEAEKEVKDEMLAGSGKDGGPVLPKKSRFDSDDEGSEKSRSRSRSPNREKSPKPRLKSKSKSPSPERVIKKRSPSPEDYKTEEEKQMEMELVMALTVVKKKVMIERMGKMMTMTLM</sequence>
<feature type="compositionally biased region" description="Basic and acidic residues" evidence="1">
    <location>
        <begin position="315"/>
        <end position="331"/>
    </location>
</feature>
<feature type="compositionally biased region" description="Basic and acidic residues" evidence="1">
    <location>
        <begin position="353"/>
        <end position="364"/>
    </location>
</feature>
<keyword evidence="3" id="KW-1185">Reference proteome</keyword>
<organism evidence="2 3">
    <name type="scientific">Tegillarca granosa</name>
    <name type="common">Malaysian cockle</name>
    <name type="synonym">Anadara granosa</name>
    <dbReference type="NCBI Taxonomy" id="220873"/>
    <lineage>
        <taxon>Eukaryota</taxon>
        <taxon>Metazoa</taxon>
        <taxon>Spiralia</taxon>
        <taxon>Lophotrochozoa</taxon>
        <taxon>Mollusca</taxon>
        <taxon>Bivalvia</taxon>
        <taxon>Autobranchia</taxon>
        <taxon>Pteriomorphia</taxon>
        <taxon>Arcoida</taxon>
        <taxon>Arcoidea</taxon>
        <taxon>Arcidae</taxon>
        <taxon>Tegillarca</taxon>
    </lineage>
</organism>
<accession>A0ABQ9FH69</accession>